<accession>A0A250IHQ3</accession>
<reference evidence="1 2" key="1">
    <citation type="submission" date="2017-06" db="EMBL/GenBank/DDBJ databases">
        <authorList>
            <person name="Kim H.J."/>
            <person name="Triplett B.A."/>
        </authorList>
    </citation>
    <scope>NUCLEOTIDE SEQUENCE [LARGE SCALE GENOMIC DNA]</scope>
    <source>
        <strain evidence="1 2">DSM 14713</strain>
    </source>
</reference>
<dbReference type="Proteomes" id="UP000217289">
    <property type="component" value="Chromosome"/>
</dbReference>
<dbReference type="AlphaFoldDB" id="A0A250IHQ3"/>
<name>A0A250IHQ3_9BACT</name>
<dbReference type="EMBL" id="CP022163">
    <property type="protein sequence ID" value="ATB30798.1"/>
    <property type="molecule type" value="Genomic_DNA"/>
</dbReference>
<organism evidence="1 2">
    <name type="scientific">Melittangium boletus DSM 14713</name>
    <dbReference type="NCBI Taxonomy" id="1294270"/>
    <lineage>
        <taxon>Bacteria</taxon>
        <taxon>Pseudomonadati</taxon>
        <taxon>Myxococcota</taxon>
        <taxon>Myxococcia</taxon>
        <taxon>Myxococcales</taxon>
        <taxon>Cystobacterineae</taxon>
        <taxon>Archangiaceae</taxon>
        <taxon>Melittangium</taxon>
    </lineage>
</organism>
<keyword evidence="2" id="KW-1185">Reference proteome</keyword>
<evidence type="ECO:0000313" key="2">
    <source>
        <dbReference type="Proteomes" id="UP000217289"/>
    </source>
</evidence>
<evidence type="ECO:0000313" key="1">
    <source>
        <dbReference type="EMBL" id="ATB30798.1"/>
    </source>
</evidence>
<sequence>MREHQETATGTALAAGTYSGYSLHAQRPEQGINLILSQPGISSSRVTRLSPTAVWALAEPGTELPPRERPLQILLDDNGRTIGPLRGEIFWSDPRHQNAPFGIQFVDVTLEQGRQILSVLDVAAREGRALPAVSPRPIEEALVDPERIRSILKAVCVMKHQGLLRQLGRTMRVSLEYFDVEASQLHWRLEEPDANWGPAPHDIEVVGYNSAYRLRVPARQVRGNRLVTPIPRQLWRVRHRSQRRVPAPPGLQVHFHHPLWKELGARACDVLDVSFTGLSLRGAPDELVFPGLILRPLELRDAEGESVWLRGEVRYVGETCADGRRMLGLQVTPLSPEDETRWVRLVSHCLCPNTRGGEEWLEPLWELLADSGYFNLAGQDAERVESQRALFLDTSRRAAQVPQLFCQTVWPSERGVEGTLSSVRAYRHAWLIHQLAKRPGRPPGDVPPGQILRDLHVRTLEHAQSDADFRWLLAYADANNPLLERLHLTYARACEGSGEALVMPVRMRQVHCDEPSGQRGNGFAWGPADAEERVRVAEEIARTRPAAYVDALDLAPERLELRGTAEAWRAAGMERERQVLVARHEGLAVAAIVVELAQEGTNLFGLLDTARLFPLAPGGEDTFVTLLDAARAWYAARGRASFTLVSEREEDEAPLAGTRLHEVPGTRPCLWLLSARMLPEFLEYVSEATVGRLPPAAPDA</sequence>
<evidence type="ECO:0008006" key="3">
    <source>
        <dbReference type="Google" id="ProtNLM"/>
    </source>
</evidence>
<gene>
    <name evidence="1" type="ORF">MEBOL_004260</name>
</gene>
<proteinExistence type="predicted"/>
<dbReference type="OrthoDB" id="5479487at2"/>
<dbReference type="RefSeq" id="WP_095979210.1">
    <property type="nucleotide sequence ID" value="NZ_CP022163.1"/>
</dbReference>
<protein>
    <recommendedName>
        <fullName evidence="3">PilZ domain-containing protein</fullName>
    </recommendedName>
</protein>
<dbReference type="KEGG" id="mbd:MEBOL_004260"/>